<dbReference type="Proteomes" id="UP001286313">
    <property type="component" value="Unassembled WGS sequence"/>
</dbReference>
<evidence type="ECO:0000313" key="3">
    <source>
        <dbReference type="Proteomes" id="UP001286313"/>
    </source>
</evidence>
<accession>A0AAE1KLT6</accession>
<comment type="caution">
    <text evidence="2">The sequence shown here is derived from an EMBL/GenBank/DDBJ whole genome shotgun (WGS) entry which is preliminary data.</text>
</comment>
<feature type="non-terminal residue" evidence="2">
    <location>
        <position position="1"/>
    </location>
</feature>
<proteinExistence type="predicted"/>
<keyword evidence="3" id="KW-1185">Reference proteome</keyword>
<sequence>RADILMRSHFFTLNSGFCSQSEAEGRLLHPSCKGVFGALQPHYTRQEGNRTTRQQTSPPEANHALRS</sequence>
<dbReference type="AlphaFoldDB" id="A0AAE1KLT6"/>
<reference evidence="2" key="1">
    <citation type="submission" date="2023-10" db="EMBL/GenBank/DDBJ databases">
        <title>Genome assemblies of two species of porcelain crab, Petrolisthes cinctipes and Petrolisthes manimaculis (Anomura: Porcellanidae).</title>
        <authorList>
            <person name="Angst P."/>
        </authorList>
    </citation>
    <scope>NUCLEOTIDE SEQUENCE</scope>
    <source>
        <strain evidence="2">PB745_01</strain>
        <tissue evidence="2">Gill</tissue>
    </source>
</reference>
<protein>
    <submittedName>
        <fullName evidence="2">Uncharacterized protein</fullName>
    </submittedName>
</protein>
<evidence type="ECO:0000313" key="2">
    <source>
        <dbReference type="EMBL" id="KAK3875887.1"/>
    </source>
</evidence>
<name>A0AAE1KLT6_PETCI</name>
<gene>
    <name evidence="2" type="ORF">Pcinc_019266</name>
</gene>
<evidence type="ECO:0000256" key="1">
    <source>
        <dbReference type="SAM" id="MobiDB-lite"/>
    </source>
</evidence>
<organism evidence="2 3">
    <name type="scientific">Petrolisthes cinctipes</name>
    <name type="common">Flat porcelain crab</name>
    <dbReference type="NCBI Taxonomy" id="88211"/>
    <lineage>
        <taxon>Eukaryota</taxon>
        <taxon>Metazoa</taxon>
        <taxon>Ecdysozoa</taxon>
        <taxon>Arthropoda</taxon>
        <taxon>Crustacea</taxon>
        <taxon>Multicrustacea</taxon>
        <taxon>Malacostraca</taxon>
        <taxon>Eumalacostraca</taxon>
        <taxon>Eucarida</taxon>
        <taxon>Decapoda</taxon>
        <taxon>Pleocyemata</taxon>
        <taxon>Anomura</taxon>
        <taxon>Galatheoidea</taxon>
        <taxon>Porcellanidae</taxon>
        <taxon>Petrolisthes</taxon>
    </lineage>
</organism>
<feature type="region of interest" description="Disordered" evidence="1">
    <location>
        <begin position="43"/>
        <end position="67"/>
    </location>
</feature>
<dbReference type="EMBL" id="JAWQEG010001901">
    <property type="protein sequence ID" value="KAK3875887.1"/>
    <property type="molecule type" value="Genomic_DNA"/>
</dbReference>